<dbReference type="GO" id="GO:0006351">
    <property type="term" value="P:DNA-templated transcription"/>
    <property type="evidence" value="ECO:0007669"/>
    <property type="project" value="InterPro"/>
</dbReference>
<evidence type="ECO:0000256" key="3">
    <source>
        <dbReference type="ARBA" id="ARBA00023125"/>
    </source>
</evidence>
<name>A0A3A2Z6I8_9EURO</name>
<dbReference type="Pfam" id="PF00172">
    <property type="entry name" value="Zn_clus"/>
    <property type="match status" value="1"/>
</dbReference>
<keyword evidence="1" id="KW-0479">Metal-binding</keyword>
<evidence type="ECO:0000256" key="2">
    <source>
        <dbReference type="ARBA" id="ARBA00023015"/>
    </source>
</evidence>
<sequence>MESARVKKRSSNACQRCRRQKIKCSGTQPCDTCSKRKQSCTFDNREQKILVTRGFLEDLQRKVALLERGDEEEVFTPRSHSIEHDVARLDGGEHIPPQADNQWDQNLENREDLTNPLSASPSTFMTASTGRTFYLGTSSTWSFSRKVLSMAHEHLYHSPLPTASLLFDGCAYDLGWDGARTTVYPEIPVAPTPDYSIYLINAVKFHAGQLFHLFDEAEFMENLHIFYDNPEQHIAANPLWYIHYLLILAFGKAFVVQKNYQHRPPGSGFFIKALQLLPDSTCLSRHPINAAEILCCIALYLQSLDNRNSAHNFIGQAMRIALAQGMHTDMPAAQLGEDVVERCRRIWWTIYILDRQMTSLMGLPQSIQDDQLYHGLPSFSGSPQKVIAVAMQIKMCQIIAEINSSEWSTHLFSSGLLIVLAVYGPDGRLNRKFLLRTKTALSSTTNLAHELQNSFDLQLDGSSVSGVSRLGAHLHLLYHQCMVLATRPLLICFLQIRFHSPESCVESLNSSANVRKLLQVCVDSAQHMLNILTCLHEQSLLDTFLPFDLDSTFVSAVILSIASFTDPSLVDDRTAWLQKTNIILDEMISRGNLIADFRKSELGQLTRMLSQVSPDRHFDIDNPPKLKPPGVNPTRPSSPFASNNYGVVDGVTALPMLDYGLTTAEIMAAAESIDTGDVDWIAHAVTENQIW</sequence>
<proteinExistence type="predicted"/>
<gene>
    <name evidence="8" type="ORF">PHISCL_08937</name>
</gene>
<protein>
    <recommendedName>
        <fullName evidence="7">Zn(2)-C6 fungal-type domain-containing protein</fullName>
    </recommendedName>
</protein>
<dbReference type="STRING" id="2070753.A0A3A2Z6I8"/>
<keyword evidence="9" id="KW-1185">Reference proteome</keyword>
<dbReference type="SMART" id="SM00066">
    <property type="entry name" value="GAL4"/>
    <property type="match status" value="1"/>
</dbReference>
<accession>A0A3A2Z6I8</accession>
<dbReference type="PROSITE" id="PS50048">
    <property type="entry name" value="ZN2_CY6_FUNGAL_2"/>
    <property type="match status" value="1"/>
</dbReference>
<dbReference type="CDD" id="cd12148">
    <property type="entry name" value="fungal_TF_MHR"/>
    <property type="match status" value="1"/>
</dbReference>
<organism evidence="8 9">
    <name type="scientific">Aspergillus sclerotialis</name>
    <dbReference type="NCBI Taxonomy" id="2070753"/>
    <lineage>
        <taxon>Eukaryota</taxon>
        <taxon>Fungi</taxon>
        <taxon>Dikarya</taxon>
        <taxon>Ascomycota</taxon>
        <taxon>Pezizomycotina</taxon>
        <taxon>Eurotiomycetes</taxon>
        <taxon>Eurotiomycetidae</taxon>
        <taxon>Eurotiales</taxon>
        <taxon>Aspergillaceae</taxon>
        <taxon>Aspergillus</taxon>
        <taxon>Aspergillus subgen. Polypaecilum</taxon>
    </lineage>
</organism>
<dbReference type="PROSITE" id="PS00463">
    <property type="entry name" value="ZN2_CY6_FUNGAL_1"/>
    <property type="match status" value="1"/>
</dbReference>
<dbReference type="Gene3D" id="4.10.240.10">
    <property type="entry name" value="Zn(2)-C6 fungal-type DNA-binding domain"/>
    <property type="match status" value="1"/>
</dbReference>
<dbReference type="SMART" id="SM00906">
    <property type="entry name" value="Fungal_trans"/>
    <property type="match status" value="1"/>
</dbReference>
<dbReference type="SUPFAM" id="SSF57701">
    <property type="entry name" value="Zn2/Cys6 DNA-binding domain"/>
    <property type="match status" value="1"/>
</dbReference>
<dbReference type="InterPro" id="IPR050987">
    <property type="entry name" value="AtrR-like"/>
</dbReference>
<keyword evidence="2" id="KW-0805">Transcription regulation</keyword>
<evidence type="ECO:0000256" key="5">
    <source>
        <dbReference type="ARBA" id="ARBA00023242"/>
    </source>
</evidence>
<keyword evidence="3" id="KW-0238">DNA-binding</keyword>
<dbReference type="PANTHER" id="PTHR46910">
    <property type="entry name" value="TRANSCRIPTION FACTOR PDR1"/>
    <property type="match status" value="1"/>
</dbReference>
<evidence type="ECO:0000256" key="6">
    <source>
        <dbReference type="SAM" id="MobiDB-lite"/>
    </source>
</evidence>
<comment type="caution">
    <text evidence="8">The sequence shown here is derived from an EMBL/GenBank/DDBJ whole genome shotgun (WGS) entry which is preliminary data.</text>
</comment>
<dbReference type="AlphaFoldDB" id="A0A3A2Z6I8"/>
<keyword evidence="5" id="KW-0539">Nucleus</keyword>
<dbReference type="OrthoDB" id="3548654at2759"/>
<dbReference type="Proteomes" id="UP000266188">
    <property type="component" value="Unassembled WGS sequence"/>
</dbReference>
<evidence type="ECO:0000256" key="4">
    <source>
        <dbReference type="ARBA" id="ARBA00023163"/>
    </source>
</evidence>
<evidence type="ECO:0000313" key="8">
    <source>
        <dbReference type="EMBL" id="RJE18722.1"/>
    </source>
</evidence>
<evidence type="ECO:0000313" key="9">
    <source>
        <dbReference type="Proteomes" id="UP000266188"/>
    </source>
</evidence>
<dbReference type="InterPro" id="IPR007219">
    <property type="entry name" value="XnlR_reg_dom"/>
</dbReference>
<evidence type="ECO:0000256" key="1">
    <source>
        <dbReference type="ARBA" id="ARBA00022723"/>
    </source>
</evidence>
<dbReference type="GO" id="GO:0003677">
    <property type="term" value="F:DNA binding"/>
    <property type="evidence" value="ECO:0007669"/>
    <property type="project" value="UniProtKB-KW"/>
</dbReference>
<dbReference type="EMBL" id="MVGC01000503">
    <property type="protein sequence ID" value="RJE18722.1"/>
    <property type="molecule type" value="Genomic_DNA"/>
</dbReference>
<feature type="domain" description="Zn(2)-C6 fungal-type" evidence="7">
    <location>
        <begin position="13"/>
        <end position="42"/>
    </location>
</feature>
<evidence type="ECO:0000259" key="7">
    <source>
        <dbReference type="PROSITE" id="PS50048"/>
    </source>
</evidence>
<dbReference type="CDD" id="cd00067">
    <property type="entry name" value="GAL4"/>
    <property type="match status" value="1"/>
</dbReference>
<reference evidence="9" key="1">
    <citation type="submission" date="2017-02" db="EMBL/GenBank/DDBJ databases">
        <authorList>
            <person name="Tafer H."/>
            <person name="Lopandic K."/>
        </authorList>
    </citation>
    <scope>NUCLEOTIDE SEQUENCE [LARGE SCALE GENOMIC DNA]</scope>
    <source>
        <strain evidence="9">CBS 366.77</strain>
    </source>
</reference>
<feature type="region of interest" description="Disordered" evidence="6">
    <location>
        <begin position="616"/>
        <end position="639"/>
    </location>
</feature>
<dbReference type="PANTHER" id="PTHR46910:SF32">
    <property type="entry name" value="TRANSCRIPTION FACTOR DOMAIN-CONTAINING PROTEIN-RELATED"/>
    <property type="match status" value="1"/>
</dbReference>
<dbReference type="GO" id="GO:0000981">
    <property type="term" value="F:DNA-binding transcription factor activity, RNA polymerase II-specific"/>
    <property type="evidence" value="ECO:0007669"/>
    <property type="project" value="InterPro"/>
</dbReference>
<dbReference type="InterPro" id="IPR036864">
    <property type="entry name" value="Zn2-C6_fun-type_DNA-bd_sf"/>
</dbReference>
<dbReference type="Pfam" id="PF04082">
    <property type="entry name" value="Fungal_trans"/>
    <property type="match status" value="1"/>
</dbReference>
<dbReference type="GO" id="GO:0008270">
    <property type="term" value="F:zinc ion binding"/>
    <property type="evidence" value="ECO:0007669"/>
    <property type="project" value="InterPro"/>
</dbReference>
<keyword evidence="4" id="KW-0804">Transcription</keyword>
<dbReference type="InterPro" id="IPR001138">
    <property type="entry name" value="Zn2Cys6_DnaBD"/>
</dbReference>